<gene>
    <name evidence="2" type="ordered locus">DKAM_0695</name>
</gene>
<proteinExistence type="predicted"/>
<feature type="transmembrane region" description="Helical" evidence="1">
    <location>
        <begin position="7"/>
        <end position="27"/>
    </location>
</feature>
<accession>B8D4J0</accession>
<keyword evidence="1" id="KW-0812">Transmembrane</keyword>
<evidence type="ECO:0000313" key="3">
    <source>
        <dbReference type="Proteomes" id="UP000006903"/>
    </source>
</evidence>
<dbReference type="HOGENOM" id="CLU_1109481_0_0_2"/>
<protein>
    <recommendedName>
        <fullName evidence="4">Transmembrane protein</fullName>
    </recommendedName>
</protein>
<organism evidence="2 3">
    <name type="scientific">Desulfurococcus amylolyticus (strain DSM 18924 / JCM 16383 / VKM B-2413 / 1221n)</name>
    <name type="common">Desulfurococcus kamchatkensis</name>
    <dbReference type="NCBI Taxonomy" id="490899"/>
    <lineage>
        <taxon>Archaea</taxon>
        <taxon>Thermoproteota</taxon>
        <taxon>Thermoprotei</taxon>
        <taxon>Desulfurococcales</taxon>
        <taxon>Desulfurococcaceae</taxon>
        <taxon>Desulfurococcus</taxon>
    </lineage>
</organism>
<evidence type="ECO:0000313" key="2">
    <source>
        <dbReference type="EMBL" id="ACL11021.1"/>
    </source>
</evidence>
<dbReference type="KEGG" id="dka:DKAM_0695"/>
<dbReference type="Proteomes" id="UP000006903">
    <property type="component" value="Chromosome"/>
</dbReference>
<dbReference type="RefSeq" id="WP_012608362.1">
    <property type="nucleotide sequence ID" value="NC_011766.1"/>
</dbReference>
<evidence type="ECO:0008006" key="4">
    <source>
        <dbReference type="Google" id="ProtNLM"/>
    </source>
</evidence>
<dbReference type="eggNOG" id="arCOG11777">
    <property type="taxonomic scope" value="Archaea"/>
</dbReference>
<dbReference type="STRING" id="490899.DKAM_0695"/>
<dbReference type="AlphaFoldDB" id="B8D4J0"/>
<dbReference type="GeneID" id="7170874"/>
<keyword evidence="1" id="KW-0472">Membrane</keyword>
<keyword evidence="1" id="KW-1133">Transmembrane helix</keyword>
<name>B8D4J0_DESA1</name>
<dbReference type="EMBL" id="CP001140">
    <property type="protein sequence ID" value="ACL11021.1"/>
    <property type="molecule type" value="Genomic_DNA"/>
</dbReference>
<reference evidence="2 3" key="1">
    <citation type="journal article" date="2009" name="J. Bacteriol.">
        <title>Complete genome sequence of the anaerobic, protein-degrading hyperthermophilic crenarchaeon Desulfurococcus kamchatkensis.</title>
        <authorList>
            <person name="Ravin N.V."/>
            <person name="Mardanov A.V."/>
            <person name="Beletsky A.V."/>
            <person name="Kublanov I.V."/>
            <person name="Kolganova T.V."/>
            <person name="Lebedinsky A.V."/>
            <person name="Chernyh N.A."/>
            <person name="Bonch-Osmolovskaya E.A."/>
            <person name="Skryabin K.G."/>
        </authorList>
    </citation>
    <scope>NUCLEOTIDE SEQUENCE [LARGE SCALE GENOMIC DNA]</scope>
    <source>
        <strain evidence="3">DSM 18924 / JCM 16383 / VKM B-2413 / 1221n</strain>
    </source>
</reference>
<sequence>MRLQVEVYGAIALTLLLTAGSGLYIGLIKQAETILTELNNYASDEASRSSEKLFFRLHGDTVIIGSSTYTIIRDIIVYNSTSIIYEDHSVDIAIEPGSSINYTLPGSVADSLVNDRAILGVFTERGNFIAWSLAEAEYMSQVFTGFRNTSIYVVNISTSSPHEALLVNYTGSGILVELVVYTYSSRINITRILVDGIQVNNAPILVGSTGSMVPAQFSTLPLMFHTVFTRSIEIYGITYISGMIEVIIIVACCGF</sequence>
<evidence type="ECO:0000256" key="1">
    <source>
        <dbReference type="SAM" id="Phobius"/>
    </source>
</evidence>